<dbReference type="AlphaFoldDB" id="A0A4S3KKP5"/>
<name>A0A4S3KKP5_9GAMM</name>
<comment type="caution">
    <text evidence="3">The sequence shown here is derived from an EMBL/GenBank/DDBJ whole genome shotgun (WGS) entry which is preliminary data.</text>
</comment>
<gene>
    <name evidence="3" type="ORF">B1806_11015</name>
</gene>
<evidence type="ECO:0000313" key="4">
    <source>
        <dbReference type="Proteomes" id="UP000307749"/>
    </source>
</evidence>
<feature type="chain" id="PRO_5020689503" description="DUF2782 domain-containing protein" evidence="2">
    <location>
        <begin position="25"/>
        <end position="148"/>
    </location>
</feature>
<dbReference type="Proteomes" id="UP000307749">
    <property type="component" value="Unassembled WGS sequence"/>
</dbReference>
<proteinExistence type="predicted"/>
<feature type="compositionally biased region" description="Pro residues" evidence="1">
    <location>
        <begin position="47"/>
        <end position="57"/>
    </location>
</feature>
<feature type="compositionally biased region" description="Low complexity" evidence="1">
    <location>
        <begin position="58"/>
        <end position="70"/>
    </location>
</feature>
<evidence type="ECO:0000256" key="2">
    <source>
        <dbReference type="SAM" id="SignalP"/>
    </source>
</evidence>
<dbReference type="Pfam" id="PF11191">
    <property type="entry name" value="DUF2782"/>
    <property type="match status" value="1"/>
</dbReference>
<sequence>MARKSTQALLLIGVLLAGSAGAQSAPPMPSGSIPPPPDLDQPVQPQALPPQPPPPTPAQAASALRASLAPTLPPHDAMGQPPPTVSVRKVQGDVVEEYRAGGNLLMIRIIPRHGPVQTFYANAQGRLQRNEHEGPVQPVFYTIYQWGH</sequence>
<accession>A0A4S3KKP5</accession>
<dbReference type="EMBL" id="MWQO01000039">
    <property type="protein sequence ID" value="THD09397.1"/>
    <property type="molecule type" value="Genomic_DNA"/>
</dbReference>
<reference evidence="3 4" key="1">
    <citation type="submission" date="2017-02" db="EMBL/GenBank/DDBJ databases">
        <title>Whole genome sequencing of Metallibacterium scheffleri DSM 24874 (T).</title>
        <authorList>
            <person name="Kumar S."/>
            <person name="Patil P."/>
            <person name="Patil P.B."/>
        </authorList>
    </citation>
    <scope>NUCLEOTIDE SEQUENCE [LARGE SCALE GENOMIC DNA]</scope>
    <source>
        <strain evidence="3 4">DSM 24874</strain>
    </source>
</reference>
<evidence type="ECO:0008006" key="5">
    <source>
        <dbReference type="Google" id="ProtNLM"/>
    </source>
</evidence>
<keyword evidence="2" id="KW-0732">Signal</keyword>
<evidence type="ECO:0000256" key="1">
    <source>
        <dbReference type="SAM" id="MobiDB-lite"/>
    </source>
</evidence>
<dbReference type="STRING" id="993689.GCA_002077135_00628"/>
<dbReference type="RefSeq" id="WP_081126040.1">
    <property type="nucleotide sequence ID" value="NZ_LDOS01000001.1"/>
</dbReference>
<dbReference type="InterPro" id="IPR021357">
    <property type="entry name" value="DUF2782"/>
</dbReference>
<feature type="signal peptide" evidence="2">
    <location>
        <begin position="1"/>
        <end position="24"/>
    </location>
</feature>
<organism evidence="3 4">
    <name type="scientific">Metallibacterium scheffleri</name>
    <dbReference type="NCBI Taxonomy" id="993689"/>
    <lineage>
        <taxon>Bacteria</taxon>
        <taxon>Pseudomonadati</taxon>
        <taxon>Pseudomonadota</taxon>
        <taxon>Gammaproteobacteria</taxon>
        <taxon>Lysobacterales</taxon>
        <taxon>Rhodanobacteraceae</taxon>
        <taxon>Metallibacterium</taxon>
    </lineage>
</organism>
<dbReference type="OrthoDB" id="5296182at2"/>
<evidence type="ECO:0000313" key="3">
    <source>
        <dbReference type="EMBL" id="THD09397.1"/>
    </source>
</evidence>
<keyword evidence="4" id="KW-1185">Reference proteome</keyword>
<feature type="region of interest" description="Disordered" evidence="1">
    <location>
        <begin position="20"/>
        <end position="86"/>
    </location>
</feature>
<feature type="compositionally biased region" description="Pro residues" evidence="1">
    <location>
        <begin position="26"/>
        <end position="39"/>
    </location>
</feature>
<protein>
    <recommendedName>
        <fullName evidence="5">DUF2782 domain-containing protein</fullName>
    </recommendedName>
</protein>
<dbReference type="Gene3D" id="2.20.130.30">
    <property type="entry name" value="Protein of unknown function DUF2782"/>
    <property type="match status" value="1"/>
</dbReference>